<feature type="region of interest" description="Disordered" evidence="1">
    <location>
        <begin position="1"/>
        <end position="49"/>
    </location>
</feature>
<sequence length="109" mass="11526">MDVSSSSSSSVGEGSSSEALDSKSVVGDGDAGFLHLPDDSEAGRPIYERFPGEAGKGIACFMLQGEGEEGTRAECSLRVSSFCASSRRWMSPPALRTTLQMCGVDNRQR</sequence>
<feature type="compositionally biased region" description="Low complexity" evidence="1">
    <location>
        <begin position="1"/>
        <end position="18"/>
    </location>
</feature>
<dbReference type="Proteomes" id="UP000652761">
    <property type="component" value="Unassembled WGS sequence"/>
</dbReference>
<accession>A0A843TP12</accession>
<gene>
    <name evidence="2" type="ORF">Taro_005080</name>
</gene>
<keyword evidence="3" id="KW-1185">Reference proteome</keyword>
<protein>
    <submittedName>
        <fullName evidence="2">Uncharacterized protein</fullName>
    </submittedName>
</protein>
<dbReference type="EMBL" id="NMUH01000141">
    <property type="protein sequence ID" value="MQL72731.1"/>
    <property type="molecule type" value="Genomic_DNA"/>
</dbReference>
<proteinExistence type="predicted"/>
<evidence type="ECO:0000313" key="2">
    <source>
        <dbReference type="EMBL" id="MQL72731.1"/>
    </source>
</evidence>
<organism evidence="2 3">
    <name type="scientific">Colocasia esculenta</name>
    <name type="common">Wild taro</name>
    <name type="synonym">Arum esculentum</name>
    <dbReference type="NCBI Taxonomy" id="4460"/>
    <lineage>
        <taxon>Eukaryota</taxon>
        <taxon>Viridiplantae</taxon>
        <taxon>Streptophyta</taxon>
        <taxon>Embryophyta</taxon>
        <taxon>Tracheophyta</taxon>
        <taxon>Spermatophyta</taxon>
        <taxon>Magnoliopsida</taxon>
        <taxon>Liliopsida</taxon>
        <taxon>Araceae</taxon>
        <taxon>Aroideae</taxon>
        <taxon>Colocasieae</taxon>
        <taxon>Colocasia</taxon>
    </lineage>
</organism>
<name>A0A843TP12_COLES</name>
<evidence type="ECO:0000256" key="1">
    <source>
        <dbReference type="SAM" id="MobiDB-lite"/>
    </source>
</evidence>
<evidence type="ECO:0000313" key="3">
    <source>
        <dbReference type="Proteomes" id="UP000652761"/>
    </source>
</evidence>
<reference evidence="2" key="1">
    <citation type="submission" date="2017-07" db="EMBL/GenBank/DDBJ databases">
        <title>Taro Niue Genome Assembly and Annotation.</title>
        <authorList>
            <person name="Atibalentja N."/>
            <person name="Keating K."/>
            <person name="Fields C.J."/>
        </authorList>
    </citation>
    <scope>NUCLEOTIDE SEQUENCE</scope>
    <source>
        <strain evidence="2">Niue_2</strain>
        <tissue evidence="2">Leaf</tissue>
    </source>
</reference>
<feature type="compositionally biased region" description="Basic and acidic residues" evidence="1">
    <location>
        <begin position="36"/>
        <end position="49"/>
    </location>
</feature>
<dbReference type="AlphaFoldDB" id="A0A843TP12"/>
<comment type="caution">
    <text evidence="2">The sequence shown here is derived from an EMBL/GenBank/DDBJ whole genome shotgun (WGS) entry which is preliminary data.</text>
</comment>